<dbReference type="EMBL" id="CALNXI010000755">
    <property type="protein sequence ID" value="CAH3044156.1"/>
    <property type="molecule type" value="Genomic_DNA"/>
</dbReference>
<feature type="transmembrane region" description="Helical" evidence="9">
    <location>
        <begin position="117"/>
        <end position="139"/>
    </location>
</feature>
<feature type="transmembrane region" description="Helical" evidence="9">
    <location>
        <begin position="207"/>
        <end position="229"/>
    </location>
</feature>
<dbReference type="Pfam" id="PF00001">
    <property type="entry name" value="7tm_1"/>
    <property type="match status" value="1"/>
</dbReference>
<keyword evidence="5 9" id="KW-0472">Membrane</keyword>
<keyword evidence="6 8" id="KW-0675">Receptor</keyword>
<evidence type="ECO:0000256" key="8">
    <source>
        <dbReference type="RuleBase" id="RU000688"/>
    </source>
</evidence>
<comment type="subcellular location">
    <subcellularLocation>
        <location evidence="1">Membrane</location>
        <topology evidence="1">Multi-pass membrane protein</topology>
    </subcellularLocation>
</comment>
<evidence type="ECO:0000256" key="4">
    <source>
        <dbReference type="ARBA" id="ARBA00023040"/>
    </source>
</evidence>
<dbReference type="SUPFAM" id="SSF81321">
    <property type="entry name" value="Family A G protein-coupled receptor-like"/>
    <property type="match status" value="1"/>
</dbReference>
<dbReference type="SMART" id="SM01381">
    <property type="entry name" value="7TM_GPCR_Srsx"/>
    <property type="match status" value="1"/>
</dbReference>
<keyword evidence="3 9" id="KW-1133">Transmembrane helix</keyword>
<proteinExistence type="inferred from homology"/>
<evidence type="ECO:0000256" key="3">
    <source>
        <dbReference type="ARBA" id="ARBA00022989"/>
    </source>
</evidence>
<dbReference type="PRINTS" id="PR00237">
    <property type="entry name" value="GPCRRHODOPSN"/>
</dbReference>
<dbReference type="PANTHER" id="PTHR24240">
    <property type="entry name" value="OPSIN"/>
    <property type="match status" value="1"/>
</dbReference>
<feature type="transmembrane region" description="Helical" evidence="9">
    <location>
        <begin position="311"/>
        <end position="330"/>
    </location>
</feature>
<accession>A0ABN8NAP2</accession>
<evidence type="ECO:0000256" key="7">
    <source>
        <dbReference type="ARBA" id="ARBA00023224"/>
    </source>
</evidence>
<dbReference type="InterPro" id="IPR017452">
    <property type="entry name" value="GPCR_Rhodpsn_7TM"/>
</dbReference>
<name>A0ABN8NAP2_9CNID</name>
<evidence type="ECO:0000313" key="11">
    <source>
        <dbReference type="EMBL" id="CAH3044156.1"/>
    </source>
</evidence>
<evidence type="ECO:0000259" key="10">
    <source>
        <dbReference type="PROSITE" id="PS50262"/>
    </source>
</evidence>
<dbReference type="InterPro" id="IPR050125">
    <property type="entry name" value="GPCR_opsins"/>
</dbReference>
<dbReference type="PROSITE" id="PS00237">
    <property type="entry name" value="G_PROTEIN_RECEP_F1_1"/>
    <property type="match status" value="1"/>
</dbReference>
<comment type="similarity">
    <text evidence="8">Belongs to the G-protein coupled receptor 1 family.</text>
</comment>
<dbReference type="CDD" id="cd00637">
    <property type="entry name" value="7tm_classA_rhodopsin-like"/>
    <property type="match status" value="1"/>
</dbReference>
<dbReference type="Proteomes" id="UP001159427">
    <property type="component" value="Unassembled WGS sequence"/>
</dbReference>
<gene>
    <name evidence="11" type="ORF">PEVE_00040776</name>
</gene>
<evidence type="ECO:0000256" key="1">
    <source>
        <dbReference type="ARBA" id="ARBA00004141"/>
    </source>
</evidence>
<dbReference type="InterPro" id="IPR000276">
    <property type="entry name" value="GPCR_Rhodpsn"/>
</dbReference>
<keyword evidence="2 8" id="KW-0812">Transmembrane</keyword>
<evidence type="ECO:0000256" key="6">
    <source>
        <dbReference type="ARBA" id="ARBA00023170"/>
    </source>
</evidence>
<evidence type="ECO:0000256" key="9">
    <source>
        <dbReference type="SAM" id="Phobius"/>
    </source>
</evidence>
<organism evidence="11 12">
    <name type="scientific">Porites evermanni</name>
    <dbReference type="NCBI Taxonomy" id="104178"/>
    <lineage>
        <taxon>Eukaryota</taxon>
        <taxon>Metazoa</taxon>
        <taxon>Cnidaria</taxon>
        <taxon>Anthozoa</taxon>
        <taxon>Hexacorallia</taxon>
        <taxon>Scleractinia</taxon>
        <taxon>Fungiina</taxon>
        <taxon>Poritidae</taxon>
        <taxon>Porites</taxon>
    </lineage>
</organism>
<sequence length="359" mass="40351">MENSTVMNPRTNLYETYWWLAPKYFKQLASRPTYLIAIESGIMLLITVTAFVGNFLICFALLRNPRLRTATNLLILVLAITDLLSACLTQTVATIVLMTGKWIVDVNPLDVRSFPCLLQGVMSPALIGLSMHIMALTAVNRYICVVHQRLYNKIFSKKSTFVMVAAEGMIILSLVSISCPAGFARITLDPRRAMCFTTFKQLKTSQMVSHVFLVFTVAIPLIIISLSYFRVFRAIRSSYFQGQTDNTSSKTSATTAPQPISGATRIKEVKITKTVFAVLLGFLTCWIPAMMCNYLSYNMVDPRFPRQGELVFTYFLCLSSSINPFIYGATNRALRKEFLSSLSCRKIRKRTVVVPEAIN</sequence>
<feature type="transmembrane region" description="Helical" evidence="9">
    <location>
        <begin position="274"/>
        <end position="291"/>
    </location>
</feature>
<dbReference type="PROSITE" id="PS50262">
    <property type="entry name" value="G_PROTEIN_RECEP_F1_2"/>
    <property type="match status" value="1"/>
</dbReference>
<feature type="domain" description="G-protein coupled receptors family 1 profile" evidence="10">
    <location>
        <begin position="53"/>
        <end position="327"/>
    </location>
</feature>
<keyword evidence="12" id="KW-1185">Reference proteome</keyword>
<feature type="transmembrane region" description="Helical" evidence="9">
    <location>
        <begin position="160"/>
        <end position="187"/>
    </location>
</feature>
<evidence type="ECO:0000313" key="12">
    <source>
        <dbReference type="Proteomes" id="UP001159427"/>
    </source>
</evidence>
<keyword evidence="7 8" id="KW-0807">Transducer</keyword>
<comment type="caution">
    <text evidence="11">The sequence shown here is derived from an EMBL/GenBank/DDBJ whole genome shotgun (WGS) entry which is preliminary data.</text>
</comment>
<protein>
    <recommendedName>
        <fullName evidence="10">G-protein coupled receptors family 1 profile domain-containing protein</fullName>
    </recommendedName>
</protein>
<feature type="transmembrane region" description="Helical" evidence="9">
    <location>
        <begin position="34"/>
        <end position="62"/>
    </location>
</feature>
<dbReference type="Gene3D" id="1.20.1070.10">
    <property type="entry name" value="Rhodopsin 7-helix transmembrane proteins"/>
    <property type="match status" value="1"/>
</dbReference>
<reference evidence="11 12" key="1">
    <citation type="submission" date="2022-05" db="EMBL/GenBank/DDBJ databases">
        <authorList>
            <consortium name="Genoscope - CEA"/>
            <person name="William W."/>
        </authorList>
    </citation>
    <scope>NUCLEOTIDE SEQUENCE [LARGE SCALE GENOMIC DNA]</scope>
</reference>
<evidence type="ECO:0000256" key="5">
    <source>
        <dbReference type="ARBA" id="ARBA00023136"/>
    </source>
</evidence>
<feature type="transmembrane region" description="Helical" evidence="9">
    <location>
        <begin position="74"/>
        <end position="97"/>
    </location>
</feature>
<keyword evidence="4 8" id="KW-0297">G-protein coupled receptor</keyword>
<evidence type="ECO:0000256" key="2">
    <source>
        <dbReference type="ARBA" id="ARBA00022692"/>
    </source>
</evidence>